<dbReference type="EnsemblPlants" id="evm.model.08.541">
    <property type="protein sequence ID" value="cds.evm.model.08.541"/>
    <property type="gene ID" value="evm.TU.08.541"/>
</dbReference>
<proteinExistence type="predicted"/>
<dbReference type="EMBL" id="UZAU01000685">
    <property type="status" value="NOT_ANNOTATED_CDS"/>
    <property type="molecule type" value="Genomic_DNA"/>
</dbReference>
<accession>A0A803QBK7</accession>
<dbReference type="AlphaFoldDB" id="A0A803QBK7"/>
<keyword evidence="1" id="KW-0732">Signal</keyword>
<feature type="signal peptide" evidence="1">
    <location>
        <begin position="1"/>
        <end position="26"/>
    </location>
</feature>
<keyword evidence="3" id="KW-1185">Reference proteome</keyword>
<dbReference type="Gramene" id="evm.model.08.541">
    <property type="protein sequence ID" value="cds.evm.model.08.541"/>
    <property type="gene ID" value="evm.TU.08.541"/>
</dbReference>
<sequence>MKMKMSVMNIFVLIVSASLMISVCNGAMIENGNVMGKRMEHEECLKKVSELFHFDEVEIHQVCSLAEDDRVSTDVDTCIKQVLENVPNPAEYYDSVKRSCTAVHDLFSSGSVQSG</sequence>
<evidence type="ECO:0000256" key="1">
    <source>
        <dbReference type="SAM" id="SignalP"/>
    </source>
</evidence>
<feature type="chain" id="PRO_5030654612" evidence="1">
    <location>
        <begin position="27"/>
        <end position="115"/>
    </location>
</feature>
<organism evidence="2 3">
    <name type="scientific">Cannabis sativa</name>
    <name type="common">Hemp</name>
    <name type="synonym">Marijuana</name>
    <dbReference type="NCBI Taxonomy" id="3483"/>
    <lineage>
        <taxon>Eukaryota</taxon>
        <taxon>Viridiplantae</taxon>
        <taxon>Streptophyta</taxon>
        <taxon>Embryophyta</taxon>
        <taxon>Tracheophyta</taxon>
        <taxon>Spermatophyta</taxon>
        <taxon>Magnoliopsida</taxon>
        <taxon>eudicotyledons</taxon>
        <taxon>Gunneridae</taxon>
        <taxon>Pentapetalae</taxon>
        <taxon>rosids</taxon>
        <taxon>fabids</taxon>
        <taxon>Rosales</taxon>
        <taxon>Cannabaceae</taxon>
        <taxon>Cannabis</taxon>
    </lineage>
</organism>
<reference evidence="2" key="2">
    <citation type="submission" date="2021-03" db="UniProtKB">
        <authorList>
            <consortium name="EnsemblPlants"/>
        </authorList>
    </citation>
    <scope>IDENTIFICATION</scope>
</reference>
<reference evidence="2" key="1">
    <citation type="submission" date="2018-11" db="EMBL/GenBank/DDBJ databases">
        <authorList>
            <person name="Grassa J C."/>
        </authorList>
    </citation>
    <scope>NUCLEOTIDE SEQUENCE [LARGE SCALE GENOMIC DNA]</scope>
</reference>
<name>A0A803QBK7_CANSA</name>
<dbReference type="Proteomes" id="UP000596661">
    <property type="component" value="Chromosome 8"/>
</dbReference>
<evidence type="ECO:0000313" key="3">
    <source>
        <dbReference type="Proteomes" id="UP000596661"/>
    </source>
</evidence>
<evidence type="ECO:0000313" key="2">
    <source>
        <dbReference type="EnsemblPlants" id="cds.evm.model.08.541"/>
    </source>
</evidence>
<protein>
    <submittedName>
        <fullName evidence="2">Uncharacterized protein</fullName>
    </submittedName>
</protein>